<accession>A0A1E1MEH3</accession>
<evidence type="ECO:0000313" key="1">
    <source>
        <dbReference type="EMBL" id="CZT47506.1"/>
    </source>
</evidence>
<organism evidence="1 2">
    <name type="scientific">Rhynchosporium secalis</name>
    <name type="common">Barley scald fungus</name>
    <dbReference type="NCBI Taxonomy" id="38038"/>
    <lineage>
        <taxon>Eukaryota</taxon>
        <taxon>Fungi</taxon>
        <taxon>Dikarya</taxon>
        <taxon>Ascomycota</taxon>
        <taxon>Pezizomycotina</taxon>
        <taxon>Leotiomycetes</taxon>
        <taxon>Helotiales</taxon>
        <taxon>Ploettnerulaceae</taxon>
        <taxon>Rhynchosporium</taxon>
    </lineage>
</organism>
<reference evidence="2" key="1">
    <citation type="submission" date="2016-03" db="EMBL/GenBank/DDBJ databases">
        <authorList>
            <person name="Guldener U."/>
        </authorList>
    </citation>
    <scope>NUCLEOTIDE SEQUENCE [LARGE SCALE GENOMIC DNA]</scope>
</reference>
<gene>
    <name evidence="1" type="ORF">RSE6_08075</name>
</gene>
<proteinExistence type="predicted"/>
<name>A0A1E1MEH3_RHYSE</name>
<dbReference type="EMBL" id="FJVC01000296">
    <property type="protein sequence ID" value="CZT47506.1"/>
    <property type="molecule type" value="Genomic_DNA"/>
</dbReference>
<protein>
    <submittedName>
        <fullName evidence="1">Uncharacterized protein</fullName>
    </submittedName>
</protein>
<sequence>MGMENRSLVKLYTRSLSRPMCDWNEEYALSAMIRQDLDSELRSSVGGTSGQCRWLLTAVDSHYNLKLSGNSAQEKDNYYSKYSRSPQNLTLSRSEASGVIEQLSASPEVLIWQVIQGALSRLIQEILEHSYTWPFSRELEEDGFRARPHAVWTGEILPATGQRDSTPLIMTIDEWTSSNIKKLVRNTQSETECDYIAFLWQPKRIYHDLYSASADWDNIWHVA</sequence>
<dbReference type="Proteomes" id="UP000177625">
    <property type="component" value="Unassembled WGS sequence"/>
</dbReference>
<keyword evidence="2" id="KW-1185">Reference proteome</keyword>
<dbReference type="AlphaFoldDB" id="A0A1E1MEH3"/>
<evidence type="ECO:0000313" key="2">
    <source>
        <dbReference type="Proteomes" id="UP000177625"/>
    </source>
</evidence>